<dbReference type="Proteomes" id="UP000602198">
    <property type="component" value="Unassembled WGS sequence"/>
</dbReference>
<evidence type="ECO:0000313" key="4">
    <source>
        <dbReference type="EMBL" id="MBL1076056.1"/>
    </source>
</evidence>
<dbReference type="InterPro" id="IPR053145">
    <property type="entry name" value="AB_hydrolase_Est10"/>
</dbReference>
<feature type="signal peptide" evidence="2">
    <location>
        <begin position="1"/>
        <end position="23"/>
    </location>
</feature>
<feature type="region of interest" description="Disordered" evidence="1">
    <location>
        <begin position="222"/>
        <end position="241"/>
    </location>
</feature>
<dbReference type="PRINTS" id="PR00111">
    <property type="entry name" value="ABHYDROLASE"/>
</dbReference>
<evidence type="ECO:0000256" key="2">
    <source>
        <dbReference type="SAM" id="SignalP"/>
    </source>
</evidence>
<dbReference type="Pfam" id="PF00561">
    <property type="entry name" value="Abhydrolase_1"/>
    <property type="match status" value="1"/>
</dbReference>
<sequence>MRFALVVLLCAVVVAGCASTSNSSDETYHSIDVTMRNAGTTIGGTLTVPDQGGPFPAVVLVPGGGKQNRDEEFAQHKPFLVLADALSRAGYAVLRTDDRGVGATSGDKSESSYDDLASDVLAQIAFLRERSDIDPARIGVLGHSQGGALAPLVARKAPDNVAFVVLMAGPAQTGCEVLKHQMRVQLQAAGTTSADRLAAGDAAIHTECDLLRAGNFDEARKNARAANQQLPEAERAPDESIDKAINQEYASQSTYDPEPALRALRIPTLALFGTKDVQVDAKTNDPLMRTFLADNPRATVHTFEGANHLMQSAETGMPDEYARIETTMDPAVLDYLKNWLHANQ</sequence>
<dbReference type="SUPFAM" id="SSF53474">
    <property type="entry name" value="alpha/beta-Hydrolases"/>
    <property type="match status" value="1"/>
</dbReference>
<accession>A0ABS1M6Y7</accession>
<dbReference type="InterPro" id="IPR029058">
    <property type="entry name" value="AB_hydrolase_fold"/>
</dbReference>
<keyword evidence="4" id="KW-0378">Hydrolase</keyword>
<evidence type="ECO:0000313" key="5">
    <source>
        <dbReference type="Proteomes" id="UP000602198"/>
    </source>
</evidence>
<comment type="caution">
    <text evidence="4">The sequence shown here is derived from an EMBL/GenBank/DDBJ whole genome shotgun (WGS) entry which is preliminary data.</text>
</comment>
<feature type="chain" id="PRO_5045519813" evidence="2">
    <location>
        <begin position="24"/>
        <end position="344"/>
    </location>
</feature>
<keyword evidence="2" id="KW-0732">Signal</keyword>
<keyword evidence="5" id="KW-1185">Reference proteome</keyword>
<proteinExistence type="predicted"/>
<reference evidence="4 5" key="1">
    <citation type="submission" date="2021-01" db="EMBL/GenBank/DDBJ databases">
        <title>WGS of actinomycetes isolated from Thailand.</title>
        <authorList>
            <person name="Thawai C."/>
        </authorList>
    </citation>
    <scope>NUCLEOTIDE SEQUENCE [LARGE SCALE GENOMIC DNA]</scope>
    <source>
        <strain evidence="4 5">LPG 2</strain>
    </source>
</reference>
<dbReference type="EMBL" id="JAERRJ010000006">
    <property type="protein sequence ID" value="MBL1076056.1"/>
    <property type="molecule type" value="Genomic_DNA"/>
</dbReference>
<evidence type="ECO:0000259" key="3">
    <source>
        <dbReference type="Pfam" id="PF00561"/>
    </source>
</evidence>
<organism evidence="4 5">
    <name type="scientific">Nocardia acididurans</name>
    <dbReference type="NCBI Taxonomy" id="2802282"/>
    <lineage>
        <taxon>Bacteria</taxon>
        <taxon>Bacillati</taxon>
        <taxon>Actinomycetota</taxon>
        <taxon>Actinomycetes</taxon>
        <taxon>Mycobacteriales</taxon>
        <taxon>Nocardiaceae</taxon>
        <taxon>Nocardia</taxon>
    </lineage>
</organism>
<dbReference type="PANTHER" id="PTHR43265:SF1">
    <property type="entry name" value="ESTERASE ESTD"/>
    <property type="match status" value="1"/>
</dbReference>
<protein>
    <submittedName>
        <fullName evidence="4">Alpha/beta fold hydrolase</fullName>
    </submittedName>
</protein>
<name>A0ABS1M6Y7_9NOCA</name>
<evidence type="ECO:0000256" key="1">
    <source>
        <dbReference type="SAM" id="MobiDB-lite"/>
    </source>
</evidence>
<dbReference type="RefSeq" id="WP_201948636.1">
    <property type="nucleotide sequence ID" value="NZ_JAERRJ010000006.1"/>
</dbReference>
<dbReference type="PROSITE" id="PS51257">
    <property type="entry name" value="PROKAR_LIPOPROTEIN"/>
    <property type="match status" value="1"/>
</dbReference>
<gene>
    <name evidence="4" type="ORF">JK358_16785</name>
</gene>
<dbReference type="Gene3D" id="3.40.50.1820">
    <property type="entry name" value="alpha/beta hydrolase"/>
    <property type="match status" value="1"/>
</dbReference>
<feature type="domain" description="AB hydrolase-1" evidence="3">
    <location>
        <begin position="56"/>
        <end position="311"/>
    </location>
</feature>
<dbReference type="PANTHER" id="PTHR43265">
    <property type="entry name" value="ESTERASE ESTD"/>
    <property type="match status" value="1"/>
</dbReference>
<feature type="compositionally biased region" description="Basic and acidic residues" evidence="1">
    <location>
        <begin position="232"/>
        <end position="241"/>
    </location>
</feature>
<dbReference type="InterPro" id="IPR000073">
    <property type="entry name" value="AB_hydrolase_1"/>
</dbReference>
<dbReference type="GO" id="GO:0016787">
    <property type="term" value="F:hydrolase activity"/>
    <property type="evidence" value="ECO:0007669"/>
    <property type="project" value="UniProtKB-KW"/>
</dbReference>